<dbReference type="NCBIfam" id="TIGR04057">
    <property type="entry name" value="SusC_RagA_signa"/>
    <property type="match status" value="1"/>
</dbReference>
<dbReference type="GO" id="GO:0044718">
    <property type="term" value="P:siderophore transmembrane transport"/>
    <property type="evidence" value="ECO:0007669"/>
    <property type="project" value="TreeGrafter"/>
</dbReference>
<dbReference type="AlphaFoldDB" id="A0AAX2GWY6"/>
<sequence>MKAFRLTILFIFIISLAHAQTYDVKGTVKDNTGMPLVGVSVVVKGTTRGASTDMDGNFAINKVEKGKVLEFSYIGYVTASLPVRSASPMNVVLKEDNQQLDEVVVIGYGLQKKKDVTGAVSLVGEETLTELKPVNASMALQGTTSGVSVNTASGSPGGNINILIRGVSSNGNNAPLVIVDGYEGALNSISPDDIESITVLKDAQAAIYGIKGANGVILVTTKGGRKGMAPKVKLSTYTGVQQTTKRLDYMNATEYAALLNESYANNGEALPFPNLASLGKGTDWQDLVFRNAFMRNVNASVSGGGERVSYYLGASNLTQDGIVASEKSNYTRNNVRVSLGIDITDKIKTSLTANYFNNQRKSISENVLGSVLFNALNFAPTFGVNDEDRKGFVGNEVINPLAQINNTYNAYDGNGLEGNFQLDYKPVKGLSLTSRIGFKTYAEKKKEFKPIADFGPGKIYNVTRSTVVQDKNEFNSYTWETFGTYAHTFGESHNTAFTLGASVQRQWDNYLSATGYDIPNNSWDYADISLTTGINDSKTNSAAINDSRLTSYFGRVQYDYKGKYLLSGMLRRDASSDFPKDNRADYFSSVTAGWKISDEPFLKDIQWLGFLKIRGSYGTLGSNVGKNLYKVLLNGQAVYVLNGKIVNGAALGALPNPNAKWEVAEKTDVGFDLNLFKDRLGIVFDYFIEDRNDLLITNFPVSGILGTGAPGAKNPTVNAGATRNKGFEVALNYNHKFNDNASFSASYNITRVKGEVTAINGDVIPEGGEFSVGQLKPSRMEIGQPIGYFYGLQTDGIFQNQAEVDAHPSQAALGAEAKPGDIRYKDVNGDGKIDFNDRTYLGKPVATYYMGLNLSAKYKNFDLSTYLYAELDKEMVRNYERSQPNVNKNRYYLGRWHGEGTSNEVPRATTGATTNNLFSDFFVEDASFLRMQNVQLGYNLPKHLLESLRIENMRIYTSVNNVFTLTKYRGYDPSATNGDAIGGGIDYGFYPQARQYLLGINVTF</sequence>
<dbReference type="InterPro" id="IPR039426">
    <property type="entry name" value="TonB-dep_rcpt-like"/>
</dbReference>
<feature type="signal peptide" evidence="12">
    <location>
        <begin position="1"/>
        <end position="19"/>
    </location>
</feature>
<dbReference type="KEGG" id="chg:AXF12_03895"/>
<evidence type="ECO:0000256" key="11">
    <source>
        <dbReference type="RuleBase" id="RU003357"/>
    </source>
</evidence>
<organism evidence="16 18">
    <name type="scientific">Capnocytophaga haemolytica</name>
    <dbReference type="NCBI Taxonomy" id="45243"/>
    <lineage>
        <taxon>Bacteria</taxon>
        <taxon>Pseudomonadati</taxon>
        <taxon>Bacteroidota</taxon>
        <taxon>Flavobacteriia</taxon>
        <taxon>Flavobacteriales</taxon>
        <taxon>Flavobacteriaceae</taxon>
        <taxon>Capnocytophaga</taxon>
    </lineage>
</organism>
<dbReference type="EMBL" id="CP014227">
    <property type="protein sequence ID" value="AMD84734.1"/>
    <property type="molecule type" value="Genomic_DNA"/>
</dbReference>
<protein>
    <submittedName>
        <fullName evidence="16">Outer membrane cobalamin receptor protein</fullName>
    </submittedName>
    <submittedName>
        <fullName evidence="15">SusC/RagA family TonB-linked outer membrane protein</fullName>
    </submittedName>
</protein>
<dbReference type="InterPro" id="IPR037066">
    <property type="entry name" value="Plug_dom_sf"/>
</dbReference>
<dbReference type="PROSITE" id="PS52016">
    <property type="entry name" value="TONB_DEPENDENT_REC_3"/>
    <property type="match status" value="1"/>
</dbReference>
<dbReference type="GO" id="GO:0009279">
    <property type="term" value="C:cell outer membrane"/>
    <property type="evidence" value="ECO:0007669"/>
    <property type="project" value="UniProtKB-SubCell"/>
</dbReference>
<feature type="domain" description="TonB-dependent receptor plug" evidence="14">
    <location>
        <begin position="112"/>
        <end position="216"/>
    </location>
</feature>
<evidence type="ECO:0000256" key="8">
    <source>
        <dbReference type="ARBA" id="ARBA00023170"/>
    </source>
</evidence>
<dbReference type="InterPro" id="IPR012910">
    <property type="entry name" value="Plug_dom"/>
</dbReference>
<dbReference type="InterPro" id="IPR023996">
    <property type="entry name" value="TonB-dep_OMP_SusC/RagA"/>
</dbReference>
<evidence type="ECO:0000259" key="14">
    <source>
        <dbReference type="Pfam" id="PF07715"/>
    </source>
</evidence>
<keyword evidence="4 10" id="KW-0812">Transmembrane</keyword>
<evidence type="ECO:0000256" key="6">
    <source>
        <dbReference type="ARBA" id="ARBA00023077"/>
    </source>
</evidence>
<proteinExistence type="inferred from homology"/>
<evidence type="ECO:0000256" key="1">
    <source>
        <dbReference type="ARBA" id="ARBA00004571"/>
    </source>
</evidence>
<name>A0AAX2GWY6_9FLAO</name>
<keyword evidence="3 10" id="KW-1134">Transmembrane beta strand</keyword>
<feature type="chain" id="PRO_5043421401" evidence="12">
    <location>
        <begin position="20"/>
        <end position="1004"/>
    </location>
</feature>
<dbReference type="SUPFAM" id="SSF49464">
    <property type="entry name" value="Carboxypeptidase regulatory domain-like"/>
    <property type="match status" value="1"/>
</dbReference>
<dbReference type="GO" id="GO:0015344">
    <property type="term" value="F:siderophore uptake transmembrane transporter activity"/>
    <property type="evidence" value="ECO:0007669"/>
    <property type="project" value="TreeGrafter"/>
</dbReference>
<dbReference type="Proteomes" id="UP000065822">
    <property type="component" value="Chromosome"/>
</dbReference>
<evidence type="ECO:0000256" key="5">
    <source>
        <dbReference type="ARBA" id="ARBA00022729"/>
    </source>
</evidence>
<dbReference type="FunFam" id="2.60.40.1120:FF:000003">
    <property type="entry name" value="Outer membrane protein Omp121"/>
    <property type="match status" value="1"/>
</dbReference>
<keyword evidence="5 12" id="KW-0732">Signal</keyword>
<dbReference type="Gene3D" id="2.60.40.1120">
    <property type="entry name" value="Carboxypeptidase-like, regulatory domain"/>
    <property type="match status" value="1"/>
</dbReference>
<evidence type="ECO:0000256" key="10">
    <source>
        <dbReference type="PROSITE-ProRule" id="PRU01360"/>
    </source>
</evidence>
<comment type="similarity">
    <text evidence="10 11">Belongs to the TonB-dependent receptor family.</text>
</comment>
<dbReference type="Pfam" id="PF13715">
    <property type="entry name" value="CarbopepD_reg_2"/>
    <property type="match status" value="1"/>
</dbReference>
<keyword evidence="17" id="KW-1185">Reference proteome</keyword>
<evidence type="ECO:0000313" key="18">
    <source>
        <dbReference type="Proteomes" id="UP000215539"/>
    </source>
</evidence>
<dbReference type="EMBL" id="LT906449">
    <property type="protein sequence ID" value="SNV07995.1"/>
    <property type="molecule type" value="Genomic_DNA"/>
</dbReference>
<dbReference type="Pfam" id="PF07715">
    <property type="entry name" value="Plug"/>
    <property type="match status" value="1"/>
</dbReference>
<evidence type="ECO:0000256" key="7">
    <source>
        <dbReference type="ARBA" id="ARBA00023136"/>
    </source>
</evidence>
<keyword evidence="9 10" id="KW-0998">Cell outer membrane</keyword>
<evidence type="ECO:0000256" key="3">
    <source>
        <dbReference type="ARBA" id="ARBA00022452"/>
    </source>
</evidence>
<dbReference type="Gene3D" id="2.40.170.20">
    <property type="entry name" value="TonB-dependent receptor, beta-barrel domain"/>
    <property type="match status" value="1"/>
</dbReference>
<dbReference type="PANTHER" id="PTHR30069">
    <property type="entry name" value="TONB-DEPENDENT OUTER MEMBRANE RECEPTOR"/>
    <property type="match status" value="1"/>
</dbReference>
<evidence type="ECO:0000313" key="16">
    <source>
        <dbReference type="EMBL" id="SNV07995.1"/>
    </source>
</evidence>
<dbReference type="RefSeq" id="WP_066428496.1">
    <property type="nucleotide sequence ID" value="NZ_CP014227.1"/>
</dbReference>
<evidence type="ECO:0000256" key="9">
    <source>
        <dbReference type="ARBA" id="ARBA00023237"/>
    </source>
</evidence>
<dbReference type="InterPro" id="IPR008969">
    <property type="entry name" value="CarboxyPept-like_regulatory"/>
</dbReference>
<dbReference type="Gene3D" id="2.170.130.10">
    <property type="entry name" value="TonB-dependent receptor, plug domain"/>
    <property type="match status" value="1"/>
</dbReference>
<dbReference type="PANTHER" id="PTHR30069:SF29">
    <property type="entry name" value="HEMOGLOBIN AND HEMOGLOBIN-HAPTOGLOBIN-BINDING PROTEIN 1-RELATED"/>
    <property type="match status" value="1"/>
</dbReference>
<dbReference type="InterPro" id="IPR036942">
    <property type="entry name" value="Beta-barrel_TonB_sf"/>
</dbReference>
<keyword evidence="6 11" id="KW-0798">TonB box</keyword>
<dbReference type="InterPro" id="IPR000531">
    <property type="entry name" value="Beta-barrel_TonB"/>
</dbReference>
<dbReference type="InterPro" id="IPR023997">
    <property type="entry name" value="TonB-dep_OMP_SusC/RagA_CS"/>
</dbReference>
<evidence type="ECO:0000256" key="4">
    <source>
        <dbReference type="ARBA" id="ARBA00022692"/>
    </source>
</evidence>
<evidence type="ECO:0000313" key="15">
    <source>
        <dbReference type="EMBL" id="AMD84734.1"/>
    </source>
</evidence>
<dbReference type="NCBIfam" id="TIGR04056">
    <property type="entry name" value="OMP_RagA_SusC"/>
    <property type="match status" value="1"/>
</dbReference>
<comment type="subcellular location">
    <subcellularLocation>
        <location evidence="1 10">Cell outer membrane</location>
        <topology evidence="1 10">Multi-pass membrane protein</topology>
    </subcellularLocation>
</comment>
<dbReference type="SUPFAM" id="SSF56935">
    <property type="entry name" value="Porins"/>
    <property type="match status" value="1"/>
</dbReference>
<evidence type="ECO:0000259" key="13">
    <source>
        <dbReference type="Pfam" id="PF00593"/>
    </source>
</evidence>
<evidence type="ECO:0000313" key="17">
    <source>
        <dbReference type="Proteomes" id="UP000065822"/>
    </source>
</evidence>
<dbReference type="Pfam" id="PF00593">
    <property type="entry name" value="TonB_dep_Rec_b-barrel"/>
    <property type="match status" value="1"/>
</dbReference>
<feature type="domain" description="TonB-dependent receptor-like beta-barrel" evidence="13">
    <location>
        <begin position="364"/>
        <end position="961"/>
    </location>
</feature>
<dbReference type="Proteomes" id="UP000215539">
    <property type="component" value="Chromosome 1"/>
</dbReference>
<evidence type="ECO:0000256" key="12">
    <source>
        <dbReference type="SAM" id="SignalP"/>
    </source>
</evidence>
<keyword evidence="2 10" id="KW-0813">Transport</keyword>
<accession>A0AAX2GWY6</accession>
<reference evidence="16 18" key="2">
    <citation type="submission" date="2017-06" db="EMBL/GenBank/DDBJ databases">
        <authorList>
            <consortium name="Pathogen Informatics"/>
        </authorList>
    </citation>
    <scope>NUCLEOTIDE SEQUENCE [LARGE SCALE GENOMIC DNA]</scope>
    <source>
        <strain evidence="16 18">NCTC12947</strain>
    </source>
</reference>
<reference evidence="15 17" key="1">
    <citation type="submission" date="2016-02" db="EMBL/GenBank/DDBJ databases">
        <authorList>
            <person name="Holder M.E."/>
            <person name="Ajami N.J."/>
            <person name="Petrosino J.F."/>
        </authorList>
    </citation>
    <scope>NUCLEOTIDE SEQUENCE [LARGE SCALE GENOMIC DNA]</scope>
    <source>
        <strain evidence="15 17">CCUG 32990</strain>
    </source>
</reference>
<keyword evidence="7 10" id="KW-0472">Membrane</keyword>
<evidence type="ECO:0000256" key="2">
    <source>
        <dbReference type="ARBA" id="ARBA00022448"/>
    </source>
</evidence>
<gene>
    <name evidence="15" type="ORF">AXF12_03895</name>
    <name evidence="16" type="ORF">SAMEA44541418_00957</name>
</gene>
<keyword evidence="8 16" id="KW-0675">Receptor</keyword>